<protein>
    <recommendedName>
        <fullName evidence="1">HEPN AbiJ-N-terminal domain-containing protein</fullName>
    </recommendedName>
</protein>
<sequence>MASLTERMHIDLMKPFSERIGAVTAHKNIQVEGMDDALKNSLWNEIYLFYDNETPSPWQRVASTVARNVHKVPIDKIGGTSSKALEWFRYAFFEGPWHQTYEIIEHLFVSEESMARTIASTFGDITRHRQRVALLKSRLNHVLERELSGYRFIDNVLAPISSPIEVAAIDKAIHDLEVEGQGGARQHLLTALELLGKKPAPDYRNSIKESISSIEAIVNGLAGTGGNGVAYALERISAKSPIHRALKTSFKSLYGYSSDESGIRHSLLEENNIGYEEAAFMLVACSAFASFLTAKSSLLVDGE</sequence>
<dbReference type="PATRIC" id="fig|292564.3.peg.2257"/>
<name>K9P949_CYAGP</name>
<dbReference type="EMBL" id="CP003495">
    <property type="protein sequence ID" value="AFY29483.1"/>
    <property type="molecule type" value="Genomic_DNA"/>
</dbReference>
<proteinExistence type="predicted"/>
<evidence type="ECO:0000313" key="2">
    <source>
        <dbReference type="EMBL" id="AFY29483.1"/>
    </source>
</evidence>
<dbReference type="Pfam" id="PF18863">
    <property type="entry name" value="AbiJ_NTD4"/>
    <property type="match status" value="1"/>
</dbReference>
<dbReference type="InterPro" id="IPR049503">
    <property type="entry name" value="AbiJ_NTD4"/>
</dbReference>
<gene>
    <name evidence="2" type="ordered locus">Cyagr_2377</name>
</gene>
<dbReference type="AlphaFoldDB" id="K9P949"/>
<organism evidence="2 3">
    <name type="scientific">Cyanobium gracile (strain ATCC 27147 / PCC 6307)</name>
    <dbReference type="NCBI Taxonomy" id="292564"/>
    <lineage>
        <taxon>Bacteria</taxon>
        <taxon>Bacillati</taxon>
        <taxon>Cyanobacteriota</taxon>
        <taxon>Cyanophyceae</taxon>
        <taxon>Synechococcales</taxon>
        <taxon>Prochlorococcaceae</taxon>
        <taxon>Cyanobium</taxon>
    </lineage>
</organism>
<evidence type="ECO:0000313" key="3">
    <source>
        <dbReference type="Proteomes" id="UP000010388"/>
    </source>
</evidence>
<dbReference type="HOGENOM" id="CLU_075001_0_0_3"/>
<dbReference type="KEGG" id="cgc:Cyagr_2377"/>
<reference evidence="3" key="1">
    <citation type="journal article" date="2013" name="Proc. Natl. Acad. Sci. U.S.A.">
        <title>Improving the coverage of the cyanobacterial phylum using diversity-driven genome sequencing.</title>
        <authorList>
            <person name="Shih P.M."/>
            <person name="Wu D."/>
            <person name="Latifi A."/>
            <person name="Axen S.D."/>
            <person name="Fewer D.P."/>
            <person name="Talla E."/>
            <person name="Calteau A."/>
            <person name="Cai F."/>
            <person name="Tandeau de Marsac N."/>
            <person name="Rippka R."/>
            <person name="Herdman M."/>
            <person name="Sivonen K."/>
            <person name="Coursin T."/>
            <person name="Laurent T."/>
            <person name="Goodwin L."/>
            <person name="Nolan M."/>
            <person name="Davenport K.W."/>
            <person name="Han C.S."/>
            <person name="Rubin E.M."/>
            <person name="Eisen J.A."/>
            <person name="Woyke T."/>
            <person name="Gugger M."/>
            <person name="Kerfeld C.A."/>
        </authorList>
    </citation>
    <scope>NUCLEOTIDE SEQUENCE [LARGE SCALE GENOMIC DNA]</scope>
    <source>
        <strain evidence="3">ATCC 27147 / PCC 6307</strain>
    </source>
</reference>
<evidence type="ECO:0000259" key="1">
    <source>
        <dbReference type="Pfam" id="PF18863"/>
    </source>
</evidence>
<accession>K9P949</accession>
<feature type="domain" description="HEPN AbiJ-N-terminal" evidence="1">
    <location>
        <begin position="15"/>
        <end position="174"/>
    </location>
</feature>
<dbReference type="Proteomes" id="UP000010388">
    <property type="component" value="Chromosome"/>
</dbReference>
<dbReference type="eggNOG" id="ENOG5030H02">
    <property type="taxonomic scope" value="Bacteria"/>
</dbReference>